<comment type="caution">
    <text evidence="3">The sequence shown here is derived from an EMBL/GenBank/DDBJ whole genome shotgun (WGS) entry which is preliminary data.</text>
</comment>
<dbReference type="AlphaFoldDB" id="A0A9Q0N2Y9"/>
<evidence type="ECO:0000313" key="3">
    <source>
        <dbReference type="EMBL" id="KAJ6642638.1"/>
    </source>
</evidence>
<dbReference type="Proteomes" id="UP001151699">
    <property type="component" value="Chromosome B"/>
</dbReference>
<organism evidence="3 4">
    <name type="scientific">Pseudolycoriella hygida</name>
    <dbReference type="NCBI Taxonomy" id="35572"/>
    <lineage>
        <taxon>Eukaryota</taxon>
        <taxon>Metazoa</taxon>
        <taxon>Ecdysozoa</taxon>
        <taxon>Arthropoda</taxon>
        <taxon>Hexapoda</taxon>
        <taxon>Insecta</taxon>
        <taxon>Pterygota</taxon>
        <taxon>Neoptera</taxon>
        <taxon>Endopterygota</taxon>
        <taxon>Diptera</taxon>
        <taxon>Nematocera</taxon>
        <taxon>Sciaroidea</taxon>
        <taxon>Sciaridae</taxon>
        <taxon>Pseudolycoriella</taxon>
    </lineage>
</organism>
<keyword evidence="4" id="KW-1185">Reference proteome</keyword>
<name>A0A9Q0N2Y9_9DIPT</name>
<feature type="compositionally biased region" description="Low complexity" evidence="1">
    <location>
        <begin position="149"/>
        <end position="164"/>
    </location>
</feature>
<accession>A0A9Q0N2Y9</accession>
<feature type="non-terminal residue" evidence="3">
    <location>
        <position position="555"/>
    </location>
</feature>
<feature type="compositionally biased region" description="Polar residues" evidence="1">
    <location>
        <begin position="32"/>
        <end position="49"/>
    </location>
</feature>
<evidence type="ECO:0000259" key="2">
    <source>
        <dbReference type="Pfam" id="PF16012"/>
    </source>
</evidence>
<feature type="domain" description="DUF4780" evidence="2">
    <location>
        <begin position="214"/>
        <end position="377"/>
    </location>
</feature>
<proteinExistence type="predicted"/>
<dbReference type="OrthoDB" id="6338095at2759"/>
<protein>
    <recommendedName>
        <fullName evidence="2">DUF4780 domain-containing protein</fullName>
    </recommendedName>
</protein>
<feature type="non-terminal residue" evidence="3">
    <location>
        <position position="1"/>
    </location>
</feature>
<reference evidence="3" key="1">
    <citation type="submission" date="2022-07" db="EMBL/GenBank/DDBJ databases">
        <authorList>
            <person name="Trinca V."/>
            <person name="Uliana J.V.C."/>
            <person name="Torres T.T."/>
            <person name="Ward R.J."/>
            <person name="Monesi N."/>
        </authorList>
    </citation>
    <scope>NUCLEOTIDE SEQUENCE</scope>
    <source>
        <strain evidence="3">HSMRA1968</strain>
        <tissue evidence="3">Whole embryos</tissue>
    </source>
</reference>
<feature type="region of interest" description="Disordered" evidence="1">
    <location>
        <begin position="1"/>
        <end position="20"/>
    </location>
</feature>
<feature type="compositionally biased region" description="Polar residues" evidence="1">
    <location>
        <begin position="1"/>
        <end position="13"/>
    </location>
</feature>
<gene>
    <name evidence="3" type="ORF">Bhyg_07591</name>
</gene>
<dbReference type="Pfam" id="PF16012">
    <property type="entry name" value="DUF4780"/>
    <property type="match status" value="1"/>
</dbReference>
<dbReference type="EMBL" id="WJQU01000002">
    <property type="protein sequence ID" value="KAJ6642638.1"/>
    <property type="molecule type" value="Genomic_DNA"/>
</dbReference>
<evidence type="ECO:0000256" key="1">
    <source>
        <dbReference type="SAM" id="MobiDB-lite"/>
    </source>
</evidence>
<feature type="region of interest" description="Disordered" evidence="1">
    <location>
        <begin position="146"/>
        <end position="197"/>
    </location>
</feature>
<evidence type="ECO:0000313" key="4">
    <source>
        <dbReference type="Proteomes" id="UP001151699"/>
    </source>
</evidence>
<dbReference type="InterPro" id="IPR031961">
    <property type="entry name" value="DUF4780"/>
</dbReference>
<sequence length="555" mass="62370">TRNLNSLTIQTPIPHQDSPEIKNAHHNCKTNMVDSSTKTSYSVPQTPSQRTRKHIPYPKYIHPNRRTSSKSNETHLDNAATEPVFGGLTNKLAPPLADTPPNFATSLHKVTDEHTFITSEDELLAETPNNRHQLTSATTGYETTKIFRPTEPSKPTTSTDSPSSIGTDKLSFRTPKRKNLSPINPNNTKKRILNPMGPPSFKEVIQKSLWVVDVVNDAEEHEITKDQGNLIEEELTKALFASGKMGTLDFEHCGYDRGLYRTISRNTETRDWVISITPTLNFEKWPEAKLKPVQAGSPPKMIRASIVLAYPTPNYSEVFEIIDSRNPSVDTKFWRLYKKHKVEKGKQLWNIGIDENSAKAIKAKDYSVQYGLNQLKISIHDAKPNNKSKKTCILTTKDVELLLISQLSTGDLTVASLRLKINGCEKQILIASGYMPSERDFLPPSPEVIQLIQYCKTKNMPLILGCDAKTFKAGRSASFFTGDIRALRTATRKAFNAAKDRDVAKIALRREAQRAYSKNLRRSKRLKEQQLINSVNTAAGASNIIQRLKPHFTIL</sequence>
<feature type="region of interest" description="Disordered" evidence="1">
    <location>
        <begin position="32"/>
        <end position="51"/>
    </location>
</feature>